<dbReference type="InterPro" id="IPR045153">
    <property type="entry name" value="Est1/Ebs1-like"/>
</dbReference>
<feature type="domain" description="PIN" evidence="2">
    <location>
        <begin position="763"/>
        <end position="908"/>
    </location>
</feature>
<dbReference type="Gene3D" id="1.25.40.10">
    <property type="entry name" value="Tetratricopeptide repeat domain"/>
    <property type="match status" value="1"/>
</dbReference>
<dbReference type="SUPFAM" id="SSF88723">
    <property type="entry name" value="PIN domain-like"/>
    <property type="match status" value="1"/>
</dbReference>
<dbReference type="Proteomes" id="UP001163846">
    <property type="component" value="Unassembled WGS sequence"/>
</dbReference>
<gene>
    <name evidence="3" type="ORF">F5878DRAFT_650208</name>
</gene>
<feature type="region of interest" description="Disordered" evidence="1">
    <location>
        <begin position="732"/>
        <end position="752"/>
    </location>
</feature>
<dbReference type="InterPro" id="IPR002716">
    <property type="entry name" value="PIN_dom"/>
</dbReference>
<dbReference type="InterPro" id="IPR018834">
    <property type="entry name" value="DNA/RNA-bd_Est1-type"/>
</dbReference>
<dbReference type="GO" id="GO:0000184">
    <property type="term" value="P:nuclear-transcribed mRNA catabolic process, nonsense-mediated decay"/>
    <property type="evidence" value="ECO:0007669"/>
    <property type="project" value="TreeGrafter"/>
</dbReference>
<evidence type="ECO:0000313" key="4">
    <source>
        <dbReference type="Proteomes" id="UP001163846"/>
    </source>
</evidence>
<feature type="compositionally biased region" description="Basic residues" evidence="1">
    <location>
        <begin position="739"/>
        <end position="752"/>
    </location>
</feature>
<dbReference type="SMART" id="SM00670">
    <property type="entry name" value="PINc"/>
    <property type="match status" value="1"/>
</dbReference>
<dbReference type="Pfam" id="PF13638">
    <property type="entry name" value="PIN_4"/>
    <property type="match status" value="1"/>
</dbReference>
<feature type="compositionally biased region" description="Basic and acidic residues" evidence="1">
    <location>
        <begin position="669"/>
        <end position="682"/>
    </location>
</feature>
<keyword evidence="4" id="KW-1185">Reference proteome</keyword>
<dbReference type="GO" id="GO:0004540">
    <property type="term" value="F:RNA nuclease activity"/>
    <property type="evidence" value="ECO:0007669"/>
    <property type="project" value="UniProtKB-ARBA"/>
</dbReference>
<dbReference type="GO" id="GO:0070034">
    <property type="term" value="F:telomerase RNA binding"/>
    <property type="evidence" value="ECO:0007669"/>
    <property type="project" value="TreeGrafter"/>
</dbReference>
<dbReference type="AlphaFoldDB" id="A0AA38PFQ7"/>
<dbReference type="InterPro" id="IPR011990">
    <property type="entry name" value="TPR-like_helical_dom_sf"/>
</dbReference>
<dbReference type="EMBL" id="MU806018">
    <property type="protein sequence ID" value="KAJ3842073.1"/>
    <property type="molecule type" value="Genomic_DNA"/>
</dbReference>
<name>A0AA38PFQ7_9AGAR</name>
<feature type="region of interest" description="Disordered" evidence="1">
    <location>
        <begin position="669"/>
        <end position="691"/>
    </location>
</feature>
<reference evidence="3" key="1">
    <citation type="submission" date="2022-08" db="EMBL/GenBank/DDBJ databases">
        <authorList>
            <consortium name="DOE Joint Genome Institute"/>
            <person name="Min B."/>
            <person name="Riley R."/>
            <person name="Sierra-Patev S."/>
            <person name="Naranjo-Ortiz M."/>
            <person name="Looney B."/>
            <person name="Konkel Z."/>
            <person name="Slot J.C."/>
            <person name="Sakamoto Y."/>
            <person name="Steenwyk J.L."/>
            <person name="Rokas A."/>
            <person name="Carro J."/>
            <person name="Camarero S."/>
            <person name="Ferreira P."/>
            <person name="Molpeceres G."/>
            <person name="Ruiz-Duenas F.J."/>
            <person name="Serrano A."/>
            <person name="Henrissat B."/>
            <person name="Drula E."/>
            <person name="Hughes K.W."/>
            <person name="Mata J.L."/>
            <person name="Ishikawa N.K."/>
            <person name="Vargas-Isla R."/>
            <person name="Ushijima S."/>
            <person name="Smith C.A."/>
            <person name="Ahrendt S."/>
            <person name="Andreopoulos W."/>
            <person name="He G."/>
            <person name="Labutti K."/>
            <person name="Lipzen A."/>
            <person name="Ng V."/>
            <person name="Sandor L."/>
            <person name="Barry K."/>
            <person name="Martinez A.T."/>
            <person name="Xiao Y."/>
            <person name="Gibbons J.G."/>
            <person name="Terashima K."/>
            <person name="Hibbett D.S."/>
            <person name="Grigoriev I.V."/>
        </authorList>
    </citation>
    <scope>NUCLEOTIDE SEQUENCE</scope>
    <source>
        <strain evidence="3">TFB9207</strain>
    </source>
</reference>
<accession>A0AA38PFQ7</accession>
<evidence type="ECO:0000259" key="2">
    <source>
        <dbReference type="SMART" id="SM00670"/>
    </source>
</evidence>
<comment type="caution">
    <text evidence="3">The sequence shown here is derived from an EMBL/GenBank/DDBJ whole genome shotgun (WGS) entry which is preliminary data.</text>
</comment>
<dbReference type="GO" id="GO:0042162">
    <property type="term" value="F:telomeric DNA binding"/>
    <property type="evidence" value="ECO:0007669"/>
    <property type="project" value="TreeGrafter"/>
</dbReference>
<feature type="region of interest" description="Disordered" evidence="1">
    <location>
        <begin position="423"/>
        <end position="453"/>
    </location>
</feature>
<dbReference type="PANTHER" id="PTHR15696:SF0">
    <property type="entry name" value="TELOMERASE-BINDING PROTEIN EST1A"/>
    <property type="match status" value="1"/>
</dbReference>
<dbReference type="Gene3D" id="3.40.50.1010">
    <property type="entry name" value="5'-nuclease"/>
    <property type="match status" value="1"/>
</dbReference>
<proteinExistence type="predicted"/>
<dbReference type="CDD" id="cd09880">
    <property type="entry name" value="PIN_Smg5-6-like"/>
    <property type="match status" value="1"/>
</dbReference>
<evidence type="ECO:0000313" key="3">
    <source>
        <dbReference type="EMBL" id="KAJ3842073.1"/>
    </source>
</evidence>
<sequence>MRRTAEPEAMSDADSSYAPRATNVFSNQLKRLYRNITSLESKIRDEDVELEDDGRFSNRILRNGKEQTQEEGAAEMQKWSKRIEDHKRLADYIHNMLEISRSPSVPASLHNIPMKYNIIMRLWLTGFNKILQSLQRACLGSPIAMEFLQEFIIYAYTFYTGLLEEEHLLDYRSNWLEALGDLARYRMAVAVMTASSNSDGLALTTANVSEVTAHSMDTEECGVATKAVSDVPAARIDDSPSPSVGIVAARALELPSEKEQWRRIAQDWYGRGLMRLPGEGKLHHHLGLLYREVEGEELRAIYHFVKSMVSVHSFLNSRENVLPVWSPDAQARRQAPDAKVPELFVLLHGMLFTNIQLDDFRPTFSRFMECLALEGAEERQWMMMAIINIGALFEYGKPNAVLKKAKVVNSSSAPIISRIAKKETPRNDDKMDVDDVSKPRLHGSPVMAESDMTSDEPPLAFQLALELTFTMLKFALLHHTPKFPQSSKSKLNPYLTMLLTFLATMLKNQNAKELLERSIPWDELVALFVLVPQDTMRREYLSALNTEEERLLANDTNALPEDWCLRGLEWVGRNVYPYKFWKASEGSEMAEIEILGKPQPVEVTDGFIEDDNSKRARASKRRSEETRWIRIARSAIDIAGAVEGFTCVEGTLEWRVEGVLAEQVRHWKEEDRAEQELEEQRRMRSSWGDDAMDIDEEHAESFSDSSEEDDENDSEEVKILKERRRYLRRLLQSKASSPPRHHPRSSKKEKFTHKPLPIVAGYTVLVIDTNILLSSLSMFSSLVESKSWTVVVPLPVIMELDGLRSNSSPELSEAARAALDYITSHILSHSLSLKIQTSKGNYLSNLNVRIEDVDFTNDRSMDDLILKAAIWHDEHWSDRSALLQAEVSQSNMTPVKVVLITLDRNLRLKARSRQIPAASEKDLASLFAGKPLSINLRMTLKT</sequence>
<organism evidence="3 4">
    <name type="scientific">Lentinula raphanica</name>
    <dbReference type="NCBI Taxonomy" id="153919"/>
    <lineage>
        <taxon>Eukaryota</taxon>
        <taxon>Fungi</taxon>
        <taxon>Dikarya</taxon>
        <taxon>Basidiomycota</taxon>
        <taxon>Agaricomycotina</taxon>
        <taxon>Agaricomycetes</taxon>
        <taxon>Agaricomycetidae</taxon>
        <taxon>Agaricales</taxon>
        <taxon>Marasmiineae</taxon>
        <taxon>Omphalotaceae</taxon>
        <taxon>Lentinula</taxon>
    </lineage>
</organism>
<feature type="compositionally biased region" description="Basic and acidic residues" evidence="1">
    <location>
        <begin position="423"/>
        <end position="438"/>
    </location>
</feature>
<dbReference type="Pfam" id="PF10373">
    <property type="entry name" value="EST1_DNA_bind"/>
    <property type="match status" value="1"/>
</dbReference>
<dbReference type="InterPro" id="IPR029060">
    <property type="entry name" value="PIN-like_dom_sf"/>
</dbReference>
<dbReference type="SUPFAM" id="SSF48452">
    <property type="entry name" value="TPR-like"/>
    <property type="match status" value="1"/>
</dbReference>
<dbReference type="GO" id="GO:0005697">
    <property type="term" value="C:telomerase holoenzyme complex"/>
    <property type="evidence" value="ECO:0007669"/>
    <property type="project" value="TreeGrafter"/>
</dbReference>
<evidence type="ECO:0000256" key="1">
    <source>
        <dbReference type="SAM" id="MobiDB-lite"/>
    </source>
</evidence>
<protein>
    <recommendedName>
        <fullName evidence="2">PIN domain-containing protein</fullName>
    </recommendedName>
</protein>
<dbReference type="PANTHER" id="PTHR15696">
    <property type="entry name" value="SMG-7 SUPPRESSOR WITH MORPHOLOGICAL EFFECT ON GENITALIA PROTEIN 7"/>
    <property type="match status" value="1"/>
</dbReference>